<organism evidence="6 7">
    <name type="scientific">Aquarana catesbeiana</name>
    <name type="common">American bullfrog</name>
    <name type="synonym">Rana catesbeiana</name>
    <dbReference type="NCBI Taxonomy" id="8400"/>
    <lineage>
        <taxon>Eukaryota</taxon>
        <taxon>Metazoa</taxon>
        <taxon>Chordata</taxon>
        <taxon>Craniata</taxon>
        <taxon>Vertebrata</taxon>
        <taxon>Euteleostomi</taxon>
        <taxon>Amphibia</taxon>
        <taxon>Batrachia</taxon>
        <taxon>Anura</taxon>
        <taxon>Neobatrachia</taxon>
        <taxon>Ranoidea</taxon>
        <taxon>Ranidae</taxon>
        <taxon>Aquarana</taxon>
    </lineage>
</organism>
<feature type="domain" description="Caspase family p20" evidence="5">
    <location>
        <begin position="1"/>
        <end position="72"/>
    </location>
</feature>
<dbReference type="PROSITE" id="PS01121">
    <property type="entry name" value="CASPASE_HIS"/>
    <property type="match status" value="1"/>
</dbReference>
<dbReference type="PROSITE" id="PS50208">
    <property type="entry name" value="CASPASE_P20"/>
    <property type="match status" value="1"/>
</dbReference>
<evidence type="ECO:0000259" key="4">
    <source>
        <dbReference type="PROSITE" id="PS50207"/>
    </source>
</evidence>
<dbReference type="Proteomes" id="UP000228934">
    <property type="component" value="Unassembled WGS sequence"/>
</dbReference>
<dbReference type="EMBL" id="KV979412">
    <property type="protein sequence ID" value="PIO23081.1"/>
    <property type="molecule type" value="Genomic_DNA"/>
</dbReference>
<feature type="domain" description="Caspase family p10" evidence="4">
    <location>
        <begin position="88"/>
        <end position="173"/>
    </location>
</feature>
<dbReference type="AlphaFoldDB" id="A0A2G9R728"/>
<dbReference type="InterPro" id="IPR001309">
    <property type="entry name" value="Pept_C14_p20"/>
</dbReference>
<dbReference type="InterPro" id="IPR002138">
    <property type="entry name" value="Pept_C14_p10"/>
</dbReference>
<evidence type="ECO:0008006" key="8">
    <source>
        <dbReference type="Google" id="ProtNLM"/>
    </source>
</evidence>
<reference evidence="7" key="1">
    <citation type="journal article" date="2017" name="Nat. Commun.">
        <title>The North American bullfrog draft genome provides insight into hormonal regulation of long noncoding RNA.</title>
        <authorList>
            <person name="Hammond S.A."/>
            <person name="Warren R.L."/>
            <person name="Vandervalk B.P."/>
            <person name="Kucuk E."/>
            <person name="Khan H."/>
            <person name="Gibb E.A."/>
            <person name="Pandoh P."/>
            <person name="Kirk H."/>
            <person name="Zhao Y."/>
            <person name="Jones M."/>
            <person name="Mungall A.J."/>
            <person name="Coope R."/>
            <person name="Pleasance S."/>
            <person name="Moore R.A."/>
            <person name="Holt R.A."/>
            <person name="Round J.M."/>
            <person name="Ohora S."/>
            <person name="Walle B.V."/>
            <person name="Veldhoen N."/>
            <person name="Helbing C.C."/>
            <person name="Birol I."/>
        </authorList>
    </citation>
    <scope>NUCLEOTIDE SEQUENCE [LARGE SCALE GENOMIC DNA]</scope>
</reference>
<evidence type="ECO:0000256" key="3">
    <source>
        <dbReference type="RuleBase" id="RU003971"/>
    </source>
</evidence>
<dbReference type="InterPro" id="IPR029030">
    <property type="entry name" value="Caspase-like_dom_sf"/>
</dbReference>
<evidence type="ECO:0000313" key="7">
    <source>
        <dbReference type="Proteomes" id="UP000228934"/>
    </source>
</evidence>
<dbReference type="PANTHER" id="PTHR48169">
    <property type="entry name" value="DED DOMAIN-CONTAINING PROTEIN"/>
    <property type="match status" value="1"/>
</dbReference>
<dbReference type="CDD" id="cd00032">
    <property type="entry name" value="CASc"/>
    <property type="match status" value="1"/>
</dbReference>
<dbReference type="OrthoDB" id="6116485at2759"/>
<keyword evidence="2" id="KW-0053">Apoptosis</keyword>
<dbReference type="Pfam" id="PF00656">
    <property type="entry name" value="Peptidase_C14"/>
    <property type="match status" value="1"/>
</dbReference>
<proteinExistence type="inferred from homology"/>
<evidence type="ECO:0000256" key="2">
    <source>
        <dbReference type="ARBA" id="ARBA00022703"/>
    </source>
</evidence>
<dbReference type="PROSITE" id="PS50207">
    <property type="entry name" value="CASPASE_P10"/>
    <property type="match status" value="1"/>
</dbReference>
<dbReference type="InterPro" id="IPR015917">
    <property type="entry name" value="Pept_C14A"/>
</dbReference>
<dbReference type="GO" id="GO:0043067">
    <property type="term" value="P:regulation of programmed cell death"/>
    <property type="evidence" value="ECO:0007669"/>
    <property type="project" value="UniProtKB-ARBA"/>
</dbReference>
<dbReference type="SMART" id="SM00115">
    <property type="entry name" value="CASc"/>
    <property type="match status" value="1"/>
</dbReference>
<dbReference type="GO" id="GO:0005737">
    <property type="term" value="C:cytoplasm"/>
    <property type="evidence" value="ECO:0007669"/>
    <property type="project" value="UniProtKB-ARBA"/>
</dbReference>
<evidence type="ECO:0000256" key="1">
    <source>
        <dbReference type="ARBA" id="ARBA00010134"/>
    </source>
</evidence>
<keyword evidence="7" id="KW-1185">Reference proteome</keyword>
<dbReference type="SUPFAM" id="SSF52129">
    <property type="entry name" value="Caspase-like"/>
    <property type="match status" value="1"/>
</dbReference>
<evidence type="ECO:0000313" key="6">
    <source>
        <dbReference type="EMBL" id="PIO23081.1"/>
    </source>
</evidence>
<sequence length="195" mass="21670">MLSCTLLVANSDHSDSACFACILLSHGKEGQICGTDGVIPITTLTTHFRGDQCKSLLGKPKLFFIQKDEGVQADSEAANSPLEADTDPGNRIPVEADFLFVYATVPGYVSWRHPEKGTWFIQALCRVLNQYWNQLEIQHILTRVNNQVATKPGNKKQIPSVESRLTKDLYFNTFHTVNPSQSNIIGKQGGKLIFF</sequence>
<dbReference type="GO" id="GO:0006915">
    <property type="term" value="P:apoptotic process"/>
    <property type="evidence" value="ECO:0007669"/>
    <property type="project" value="UniProtKB-KW"/>
</dbReference>
<evidence type="ECO:0000259" key="5">
    <source>
        <dbReference type="PROSITE" id="PS50208"/>
    </source>
</evidence>
<dbReference type="InterPro" id="IPR011600">
    <property type="entry name" value="Pept_C14_caspase"/>
</dbReference>
<dbReference type="InterPro" id="IPR016129">
    <property type="entry name" value="Caspase_his_AS"/>
</dbReference>
<dbReference type="Gene3D" id="3.40.50.1460">
    <property type="match status" value="1"/>
</dbReference>
<dbReference type="GO" id="GO:0006508">
    <property type="term" value="P:proteolysis"/>
    <property type="evidence" value="ECO:0007669"/>
    <property type="project" value="InterPro"/>
</dbReference>
<accession>A0A2G9R728</accession>
<comment type="similarity">
    <text evidence="1 3">Belongs to the peptidase C14A family.</text>
</comment>
<dbReference type="GO" id="GO:0051604">
    <property type="term" value="P:protein maturation"/>
    <property type="evidence" value="ECO:0007669"/>
    <property type="project" value="UniProtKB-ARBA"/>
</dbReference>
<name>A0A2G9R728_AQUCT</name>
<gene>
    <name evidence="6" type="ORF">AB205_0193640</name>
</gene>
<dbReference type="GO" id="GO:0004197">
    <property type="term" value="F:cysteine-type endopeptidase activity"/>
    <property type="evidence" value="ECO:0007669"/>
    <property type="project" value="InterPro"/>
</dbReference>
<protein>
    <recommendedName>
        <fullName evidence="8">Caspase family p10 domain-containing protein</fullName>
    </recommendedName>
</protein>
<dbReference type="PRINTS" id="PR00376">
    <property type="entry name" value="IL1BCENZYME"/>
</dbReference>
<dbReference type="PANTHER" id="PTHR48169:SF7">
    <property type="entry name" value="CASPASE 10"/>
    <property type="match status" value="1"/>
</dbReference>